<dbReference type="AlphaFoldDB" id="A0A0L6UUY1"/>
<sequence length="194" mass="21792">TSKANIPKLDDTNFLHWSMQMKADLRHKGLLKNLAKLNVKGKKKGQRGPNFPPGKHNPEATHDTKHCWKLHPKLRKDSSLPSASGNRPTTQLVKKWPASQQSSFLKMAGSHKISIRKTTEKGANILIDNHFQLIGSLKNNLLELQSFHGEAIKSLSACYQSSPDPPNWHARLGHPNQKYQTLMVPRSKLIDCSV</sequence>
<keyword evidence="3" id="KW-1185">Reference proteome</keyword>
<feature type="compositionally biased region" description="Polar residues" evidence="1">
    <location>
        <begin position="79"/>
        <end position="96"/>
    </location>
</feature>
<dbReference type="OrthoDB" id="2518751at2759"/>
<comment type="caution">
    <text evidence="2">The sequence shown here is derived from an EMBL/GenBank/DDBJ whole genome shotgun (WGS) entry which is preliminary data.</text>
</comment>
<organism evidence="2 3">
    <name type="scientific">Puccinia sorghi</name>
    <dbReference type="NCBI Taxonomy" id="27349"/>
    <lineage>
        <taxon>Eukaryota</taxon>
        <taxon>Fungi</taxon>
        <taxon>Dikarya</taxon>
        <taxon>Basidiomycota</taxon>
        <taxon>Pucciniomycotina</taxon>
        <taxon>Pucciniomycetes</taxon>
        <taxon>Pucciniales</taxon>
        <taxon>Pucciniaceae</taxon>
        <taxon>Puccinia</taxon>
    </lineage>
</organism>
<protein>
    <recommendedName>
        <fullName evidence="4">GAG-pre-integrase domain-containing protein</fullName>
    </recommendedName>
</protein>
<accession>A0A0L6UUY1</accession>
<evidence type="ECO:0008006" key="4">
    <source>
        <dbReference type="Google" id="ProtNLM"/>
    </source>
</evidence>
<feature type="non-terminal residue" evidence="2">
    <location>
        <position position="1"/>
    </location>
</feature>
<evidence type="ECO:0000313" key="3">
    <source>
        <dbReference type="Proteomes" id="UP000037035"/>
    </source>
</evidence>
<feature type="non-terminal residue" evidence="2">
    <location>
        <position position="194"/>
    </location>
</feature>
<reference evidence="2 3" key="1">
    <citation type="submission" date="2015-08" db="EMBL/GenBank/DDBJ databases">
        <title>Next Generation Sequencing and Analysis of the Genome of Puccinia sorghi L Schw, the Causal Agent of Maize Common Rust.</title>
        <authorList>
            <person name="Rochi L."/>
            <person name="Burguener G."/>
            <person name="Darino M."/>
            <person name="Turjanski A."/>
            <person name="Kreff E."/>
            <person name="Dieguez M.J."/>
            <person name="Sacco F."/>
        </authorList>
    </citation>
    <scope>NUCLEOTIDE SEQUENCE [LARGE SCALE GENOMIC DNA]</scope>
    <source>
        <strain evidence="2 3">RO10H11247</strain>
    </source>
</reference>
<feature type="compositionally biased region" description="Basic and acidic residues" evidence="1">
    <location>
        <begin position="56"/>
        <end position="66"/>
    </location>
</feature>
<gene>
    <name evidence="2" type="ORF">VP01_3864g3</name>
</gene>
<dbReference type="EMBL" id="LAVV01008906">
    <property type="protein sequence ID" value="KNZ51680.1"/>
    <property type="molecule type" value="Genomic_DNA"/>
</dbReference>
<evidence type="ECO:0000256" key="1">
    <source>
        <dbReference type="SAM" id="MobiDB-lite"/>
    </source>
</evidence>
<feature type="region of interest" description="Disordered" evidence="1">
    <location>
        <begin position="38"/>
        <end position="96"/>
    </location>
</feature>
<proteinExistence type="predicted"/>
<evidence type="ECO:0000313" key="2">
    <source>
        <dbReference type="EMBL" id="KNZ51680.1"/>
    </source>
</evidence>
<dbReference type="Proteomes" id="UP000037035">
    <property type="component" value="Unassembled WGS sequence"/>
</dbReference>
<dbReference type="VEuPathDB" id="FungiDB:VP01_3864g3"/>
<name>A0A0L6UUY1_9BASI</name>